<dbReference type="Pfam" id="PF02949">
    <property type="entry name" value="7tm_6"/>
    <property type="match status" value="1"/>
</dbReference>
<name>A0A385H513_9HEMI</name>
<comment type="similarity">
    <text evidence="10">Belongs to the insect chemoreceptor superfamily. Heteromeric odorant receptor channel (TC 1.A.69) family.</text>
</comment>
<accession>A0A385H513</accession>
<dbReference type="InterPro" id="IPR004117">
    <property type="entry name" value="7tm6_olfct_rcpt"/>
</dbReference>
<evidence type="ECO:0000313" key="11">
    <source>
        <dbReference type="EMBL" id="AXX83018.1"/>
    </source>
</evidence>
<sequence>MAARHHKEKSHPNEYLFKGYDMCYGSWLTAGGMHPGRTGLKYLWIPFCVLSPMFMVILVITCLQALSQEKKDLGLASEIIHFVVFLVIELTIILSFSFQTSKVDFIYRTVGQDFYDYLGTMDKKTCLEIRKLSLESERKIRILARIFIWMFIGAYVTAVYLRPVFKYYQEEHLTGTPDDGMHSLLIVTLWLPFNKYNFWSNFVFYILEFFVGTWSLPLCLSHNLFVLSVCEKLCISLRMLGLGLRRLNERVAALPDLPRREALRICLRHSIRHHQLIIRMVKDYEDIIFYPALVFVGSGGVLLCMCFFLFMSDEVSIIAKVVFLFFLISELIAAFIYCSCGEKIKTFSGEIHEEIFAADWINDSATLKSYIIIVTVRARKGLIVSAGGFMSLSHETFGNMLSSAFSYFNLMIAASK</sequence>
<protein>
    <recommendedName>
        <fullName evidence="10">Odorant receptor</fullName>
    </recommendedName>
</protein>
<evidence type="ECO:0000256" key="10">
    <source>
        <dbReference type="RuleBase" id="RU351113"/>
    </source>
</evidence>
<keyword evidence="7 10" id="KW-0472">Membrane</keyword>
<reference evidence="11" key="1">
    <citation type="submission" date="2017-10" db="EMBL/GenBank/DDBJ databases">
        <authorList>
            <person name="Banno H."/>
            <person name="Chua N.-H."/>
        </authorList>
    </citation>
    <scope>NUCLEOTIDE SEQUENCE</scope>
</reference>
<keyword evidence="6 10" id="KW-1133">Transmembrane helix</keyword>
<evidence type="ECO:0000256" key="3">
    <source>
        <dbReference type="ARBA" id="ARBA00022606"/>
    </source>
</evidence>
<proteinExistence type="evidence at transcript level"/>
<gene>
    <name evidence="11" type="primary">OR17</name>
</gene>
<feature type="transmembrane region" description="Helical" evidence="10">
    <location>
        <begin position="287"/>
        <end position="311"/>
    </location>
</feature>
<keyword evidence="5 10" id="KW-0552">Olfaction</keyword>
<keyword evidence="3 10" id="KW-0716">Sensory transduction</keyword>
<evidence type="ECO:0000256" key="6">
    <source>
        <dbReference type="ARBA" id="ARBA00022989"/>
    </source>
</evidence>
<keyword evidence="9 10" id="KW-0807">Transducer</keyword>
<dbReference type="GO" id="GO:0004984">
    <property type="term" value="F:olfactory receptor activity"/>
    <property type="evidence" value="ECO:0007669"/>
    <property type="project" value="InterPro"/>
</dbReference>
<keyword evidence="2" id="KW-1003">Cell membrane</keyword>
<organism evidence="11">
    <name type="scientific">Yemma signatus</name>
    <dbReference type="NCBI Taxonomy" id="300820"/>
    <lineage>
        <taxon>Eukaryota</taxon>
        <taxon>Metazoa</taxon>
        <taxon>Ecdysozoa</taxon>
        <taxon>Arthropoda</taxon>
        <taxon>Hexapoda</taxon>
        <taxon>Insecta</taxon>
        <taxon>Pterygota</taxon>
        <taxon>Neoptera</taxon>
        <taxon>Paraneoptera</taxon>
        <taxon>Hemiptera</taxon>
        <taxon>Heteroptera</taxon>
        <taxon>Panheteroptera</taxon>
        <taxon>Pentatomomorpha</taxon>
        <taxon>Lygaeoidea</taxon>
        <taxon>Berytidae</taxon>
        <taxon>Yemma</taxon>
    </lineage>
</organism>
<evidence type="ECO:0000256" key="5">
    <source>
        <dbReference type="ARBA" id="ARBA00022725"/>
    </source>
</evidence>
<comment type="subcellular location">
    <subcellularLocation>
        <location evidence="1 10">Cell membrane</location>
        <topology evidence="1 10">Multi-pass membrane protein</topology>
    </subcellularLocation>
</comment>
<evidence type="ECO:0000256" key="9">
    <source>
        <dbReference type="ARBA" id="ARBA00023224"/>
    </source>
</evidence>
<keyword evidence="4 10" id="KW-0812">Transmembrane</keyword>
<feature type="transmembrane region" description="Helical" evidence="10">
    <location>
        <begin position="142"/>
        <end position="161"/>
    </location>
</feature>
<dbReference type="GO" id="GO:0005549">
    <property type="term" value="F:odorant binding"/>
    <property type="evidence" value="ECO:0007669"/>
    <property type="project" value="InterPro"/>
</dbReference>
<evidence type="ECO:0000256" key="7">
    <source>
        <dbReference type="ARBA" id="ARBA00023136"/>
    </source>
</evidence>
<evidence type="ECO:0000256" key="8">
    <source>
        <dbReference type="ARBA" id="ARBA00023170"/>
    </source>
</evidence>
<comment type="caution">
    <text evidence="10">Lacks conserved residue(s) required for the propagation of feature annotation.</text>
</comment>
<evidence type="ECO:0000256" key="4">
    <source>
        <dbReference type="ARBA" id="ARBA00022692"/>
    </source>
</evidence>
<feature type="transmembrane region" description="Helical" evidence="10">
    <location>
        <begin position="317"/>
        <end position="338"/>
    </location>
</feature>
<evidence type="ECO:0000256" key="2">
    <source>
        <dbReference type="ARBA" id="ARBA00022475"/>
    </source>
</evidence>
<evidence type="ECO:0000256" key="1">
    <source>
        <dbReference type="ARBA" id="ARBA00004651"/>
    </source>
</evidence>
<dbReference type="GO" id="GO:0007165">
    <property type="term" value="P:signal transduction"/>
    <property type="evidence" value="ECO:0007669"/>
    <property type="project" value="UniProtKB-KW"/>
</dbReference>
<dbReference type="PANTHER" id="PTHR21137:SF35">
    <property type="entry name" value="ODORANT RECEPTOR 19A-RELATED"/>
    <property type="match status" value="1"/>
</dbReference>
<dbReference type="PANTHER" id="PTHR21137">
    <property type="entry name" value="ODORANT RECEPTOR"/>
    <property type="match status" value="1"/>
</dbReference>
<dbReference type="GO" id="GO:0005886">
    <property type="term" value="C:plasma membrane"/>
    <property type="evidence" value="ECO:0007669"/>
    <property type="project" value="UniProtKB-SubCell"/>
</dbReference>
<dbReference type="EMBL" id="MG204652">
    <property type="protein sequence ID" value="AXX83018.1"/>
    <property type="molecule type" value="mRNA"/>
</dbReference>
<feature type="transmembrane region" description="Helical" evidence="10">
    <location>
        <begin position="42"/>
        <end position="67"/>
    </location>
</feature>
<dbReference type="AlphaFoldDB" id="A0A385H513"/>
<feature type="transmembrane region" description="Helical" evidence="10">
    <location>
        <begin position="202"/>
        <end position="230"/>
    </location>
</feature>
<feature type="transmembrane region" description="Helical" evidence="10">
    <location>
        <begin position="79"/>
        <end position="98"/>
    </location>
</feature>
<keyword evidence="8 10" id="KW-0675">Receptor</keyword>